<dbReference type="Proteomes" id="UP000499080">
    <property type="component" value="Unassembled WGS sequence"/>
</dbReference>
<evidence type="ECO:0008006" key="5">
    <source>
        <dbReference type="Google" id="ProtNLM"/>
    </source>
</evidence>
<dbReference type="OrthoDB" id="6413670at2759"/>
<name>A0A4Y2F6W2_ARAVE</name>
<evidence type="ECO:0000256" key="2">
    <source>
        <dbReference type="SAM" id="SignalP"/>
    </source>
</evidence>
<evidence type="ECO:0000313" key="3">
    <source>
        <dbReference type="EMBL" id="GBM36338.1"/>
    </source>
</evidence>
<organism evidence="3 4">
    <name type="scientific">Araneus ventricosus</name>
    <name type="common">Orbweaver spider</name>
    <name type="synonym">Epeira ventricosa</name>
    <dbReference type="NCBI Taxonomy" id="182803"/>
    <lineage>
        <taxon>Eukaryota</taxon>
        <taxon>Metazoa</taxon>
        <taxon>Ecdysozoa</taxon>
        <taxon>Arthropoda</taxon>
        <taxon>Chelicerata</taxon>
        <taxon>Arachnida</taxon>
        <taxon>Araneae</taxon>
        <taxon>Araneomorphae</taxon>
        <taxon>Entelegynae</taxon>
        <taxon>Araneoidea</taxon>
        <taxon>Araneidae</taxon>
        <taxon>Araneus</taxon>
    </lineage>
</organism>
<keyword evidence="2" id="KW-0732">Signal</keyword>
<comment type="caution">
    <text evidence="3">The sequence shown here is derived from an EMBL/GenBank/DDBJ whole genome shotgun (WGS) entry which is preliminary data.</text>
</comment>
<dbReference type="InterPro" id="IPR003961">
    <property type="entry name" value="FN3_dom"/>
</dbReference>
<feature type="transmembrane region" description="Helical" evidence="1">
    <location>
        <begin position="170"/>
        <end position="192"/>
    </location>
</feature>
<reference evidence="3 4" key="1">
    <citation type="journal article" date="2019" name="Sci. Rep.">
        <title>Orb-weaving spider Araneus ventricosus genome elucidates the spidroin gene catalogue.</title>
        <authorList>
            <person name="Kono N."/>
            <person name="Nakamura H."/>
            <person name="Ohtoshi R."/>
            <person name="Moran D.A.P."/>
            <person name="Shinohara A."/>
            <person name="Yoshida Y."/>
            <person name="Fujiwara M."/>
            <person name="Mori M."/>
            <person name="Tomita M."/>
            <person name="Arakawa K."/>
        </authorList>
    </citation>
    <scope>NUCLEOTIDE SEQUENCE [LARGE SCALE GENOMIC DNA]</scope>
</reference>
<sequence length="223" mass="25873">MKFQQSLFCYKIALVLFIHQCFSLTPELSEVANPISLEISVYDVSVNSVEIDWHFKDEHIKSALSCELVYGPVDDVTQVQVFTRIQLLEENIIKLRDLENNVTYHMHMVCHNGTEEKIQSNALQFTTGSKTLPLTYVMPSSNFHGHSSIPRENFYSRDEDYVRTVRSSSVILGAVCGIVGFLIINVTIVMAVRKYSHRQMRRRRILEIEERDYDEFPYLRGDE</sequence>
<gene>
    <name evidence="3" type="ORF">AVEN_212893_1</name>
</gene>
<proteinExistence type="predicted"/>
<dbReference type="EMBL" id="BGPR01000809">
    <property type="protein sequence ID" value="GBM36338.1"/>
    <property type="molecule type" value="Genomic_DNA"/>
</dbReference>
<evidence type="ECO:0000313" key="4">
    <source>
        <dbReference type="Proteomes" id="UP000499080"/>
    </source>
</evidence>
<keyword evidence="4" id="KW-1185">Reference proteome</keyword>
<feature type="chain" id="PRO_5021406417" description="Fibronectin type-III domain-containing protein" evidence="2">
    <location>
        <begin position="24"/>
        <end position="223"/>
    </location>
</feature>
<dbReference type="AlphaFoldDB" id="A0A4Y2F6W2"/>
<dbReference type="InterPro" id="IPR036116">
    <property type="entry name" value="FN3_sf"/>
</dbReference>
<protein>
    <recommendedName>
        <fullName evidence="5">Fibronectin type-III domain-containing protein</fullName>
    </recommendedName>
</protein>
<keyword evidence="1" id="KW-1133">Transmembrane helix</keyword>
<dbReference type="SUPFAM" id="SSF49265">
    <property type="entry name" value="Fibronectin type III"/>
    <property type="match status" value="1"/>
</dbReference>
<evidence type="ECO:0000256" key="1">
    <source>
        <dbReference type="SAM" id="Phobius"/>
    </source>
</evidence>
<keyword evidence="1" id="KW-0812">Transmembrane</keyword>
<feature type="signal peptide" evidence="2">
    <location>
        <begin position="1"/>
        <end position="23"/>
    </location>
</feature>
<keyword evidence="1" id="KW-0472">Membrane</keyword>
<accession>A0A4Y2F6W2</accession>
<dbReference type="CDD" id="cd00063">
    <property type="entry name" value="FN3"/>
    <property type="match status" value="1"/>
</dbReference>